<accession>A0ABV6SYU0</accession>
<gene>
    <name evidence="2" type="ORF">ACFFFU_12785</name>
</gene>
<dbReference type="EMBL" id="JBHLTF010000033">
    <property type="protein sequence ID" value="MFC0718607.1"/>
    <property type="molecule type" value="Genomic_DNA"/>
</dbReference>
<sequence length="478" mass="50258">MGKIAVCIALATGLALAGPVAARSGGTGGTAGIDVNAVAEGNVTFFVADPELGLAGVYSANGTDLYFEARRALDPATGAPGALSVRVIDAEARTLALGGEPYAKHWVPQPGEFGKGEGVEQVQLLASLGEALGAARLHPSLSAEKSALAALARRAAGTSAGFPLRTGADATTYAAPAAAQVSDFYLQSARDLKLERKPDGTLVADLGGGIVLEASQRFIADEPDENGRMGRFDTYSMVRAADGYVLATELGGDELPEGWNEAMDRVNEREHHALAADFGRAATALNSLAYGVRSAGAALSPDNEQASLQRLAQTLATHLLPVRDDKTDGGDDRLTRAAGLYQTYIQVWRKPFVVIAEHSGTRVGKWKFKSTSTSSTKVHQGWVSYCNHGTCAAGSKMTHKCTFTGPRLTWYRLPSRRTDAGGHTCSTPYWAIARGGHHNCHDDSSVQVRAVRGQSYSVTGGRCGDSWFSAYAPTCGAQ</sequence>
<dbReference type="Proteomes" id="UP001589898">
    <property type="component" value="Unassembled WGS sequence"/>
</dbReference>
<reference evidence="2 3" key="1">
    <citation type="submission" date="2024-09" db="EMBL/GenBank/DDBJ databases">
        <authorList>
            <person name="Sun Q."/>
            <person name="Mori K."/>
        </authorList>
    </citation>
    <scope>NUCLEOTIDE SEQUENCE [LARGE SCALE GENOMIC DNA]</scope>
    <source>
        <strain evidence="2 3">KCTC 52403</strain>
    </source>
</reference>
<feature type="chain" id="PRO_5046398103" evidence="1">
    <location>
        <begin position="18"/>
        <end position="478"/>
    </location>
</feature>
<keyword evidence="3" id="KW-1185">Reference proteome</keyword>
<evidence type="ECO:0000313" key="3">
    <source>
        <dbReference type="Proteomes" id="UP001589898"/>
    </source>
</evidence>
<dbReference type="RefSeq" id="WP_189494586.1">
    <property type="nucleotide sequence ID" value="NZ_BMZT01000002.1"/>
</dbReference>
<protein>
    <submittedName>
        <fullName evidence="2">Uncharacterized protein</fullName>
    </submittedName>
</protein>
<proteinExistence type="predicted"/>
<name>A0ABV6SYU0_9GAMM</name>
<evidence type="ECO:0000313" key="2">
    <source>
        <dbReference type="EMBL" id="MFC0718607.1"/>
    </source>
</evidence>
<comment type="caution">
    <text evidence="2">The sequence shown here is derived from an EMBL/GenBank/DDBJ whole genome shotgun (WGS) entry which is preliminary data.</text>
</comment>
<feature type="signal peptide" evidence="1">
    <location>
        <begin position="1"/>
        <end position="17"/>
    </location>
</feature>
<organism evidence="2 3">
    <name type="scientific">Luteimonas padinae</name>
    <dbReference type="NCBI Taxonomy" id="1714359"/>
    <lineage>
        <taxon>Bacteria</taxon>
        <taxon>Pseudomonadati</taxon>
        <taxon>Pseudomonadota</taxon>
        <taxon>Gammaproteobacteria</taxon>
        <taxon>Lysobacterales</taxon>
        <taxon>Lysobacteraceae</taxon>
        <taxon>Luteimonas</taxon>
    </lineage>
</organism>
<evidence type="ECO:0000256" key="1">
    <source>
        <dbReference type="SAM" id="SignalP"/>
    </source>
</evidence>
<keyword evidence="1" id="KW-0732">Signal</keyword>